<evidence type="ECO:0000313" key="4">
    <source>
        <dbReference type="Proteomes" id="UP000694888"/>
    </source>
</evidence>
<dbReference type="InterPro" id="IPR050447">
    <property type="entry name" value="Erg6_SMT_methyltransf"/>
</dbReference>
<keyword evidence="4" id="KW-1185">Reference proteome</keyword>
<organism evidence="4 5">
    <name type="scientific">Aplysia californica</name>
    <name type="common">California sea hare</name>
    <dbReference type="NCBI Taxonomy" id="6500"/>
    <lineage>
        <taxon>Eukaryota</taxon>
        <taxon>Metazoa</taxon>
        <taxon>Spiralia</taxon>
        <taxon>Lophotrochozoa</taxon>
        <taxon>Mollusca</taxon>
        <taxon>Gastropoda</taxon>
        <taxon>Heterobranchia</taxon>
        <taxon>Euthyneura</taxon>
        <taxon>Tectipleura</taxon>
        <taxon>Aplysiida</taxon>
        <taxon>Aplysioidea</taxon>
        <taxon>Aplysiidae</taxon>
        <taxon>Aplysia</taxon>
    </lineage>
</organism>
<evidence type="ECO:0000313" key="5">
    <source>
        <dbReference type="RefSeq" id="XP_005096304.1"/>
    </source>
</evidence>
<dbReference type="InterPro" id="IPR029063">
    <property type="entry name" value="SAM-dependent_MTases_sf"/>
</dbReference>
<protein>
    <submittedName>
        <fullName evidence="5">Uncharacterized methyltransferase YdaC</fullName>
    </submittedName>
</protein>
<proteinExistence type="inferred from homology"/>
<evidence type="ECO:0000256" key="2">
    <source>
        <dbReference type="ARBA" id="ARBA00038188"/>
    </source>
</evidence>
<name>A0ABM0JL70_APLCA</name>
<dbReference type="Pfam" id="PF08241">
    <property type="entry name" value="Methyltransf_11"/>
    <property type="match status" value="1"/>
</dbReference>
<dbReference type="PANTHER" id="PTHR44068">
    <property type="entry name" value="ZGC:194242"/>
    <property type="match status" value="1"/>
</dbReference>
<feature type="domain" description="Methyltransferase type 11" evidence="3">
    <location>
        <begin position="57"/>
        <end position="157"/>
    </location>
</feature>
<dbReference type="Gene3D" id="3.40.50.150">
    <property type="entry name" value="Vaccinia Virus protein VP39"/>
    <property type="match status" value="1"/>
</dbReference>
<reference evidence="5" key="1">
    <citation type="submission" date="2025-08" db="UniProtKB">
        <authorList>
            <consortium name="RefSeq"/>
        </authorList>
    </citation>
    <scope>IDENTIFICATION</scope>
</reference>
<dbReference type="Proteomes" id="UP000694888">
    <property type="component" value="Unplaced"/>
</dbReference>
<dbReference type="InterPro" id="IPR013216">
    <property type="entry name" value="Methyltransf_11"/>
</dbReference>
<dbReference type="SUPFAM" id="SSF53335">
    <property type="entry name" value="S-adenosyl-L-methionine-dependent methyltransferases"/>
    <property type="match status" value="1"/>
</dbReference>
<comment type="similarity">
    <text evidence="2">Belongs to the class I-like SAM-binding methyltransferase superfamily. Erg6/SMT family.</text>
</comment>
<dbReference type="RefSeq" id="XP_005096304.1">
    <property type="nucleotide sequence ID" value="XM_005096247.3"/>
</dbReference>
<dbReference type="GeneID" id="101846644"/>
<dbReference type="GO" id="GO:0008168">
    <property type="term" value="F:methyltransferase activity"/>
    <property type="evidence" value="ECO:0007669"/>
    <property type="project" value="UniProtKB-KW"/>
</dbReference>
<keyword evidence="1" id="KW-0808">Transferase</keyword>
<dbReference type="CDD" id="cd02440">
    <property type="entry name" value="AdoMet_MTases"/>
    <property type="match status" value="1"/>
</dbReference>
<evidence type="ECO:0000259" key="3">
    <source>
        <dbReference type="Pfam" id="PF08241"/>
    </source>
</evidence>
<accession>A0ABM0JL70</accession>
<sequence>MAQRLKLWFADQVARNLRLPQKGPVGWFTVRAMVKKNSFLEKNAVILCDMKPDHNVLEIGFGPGVGLESAYNVVKGGSGKVYGIDTSFFMVDTAKRRLTQAVKDKKVMLFHGSATHIPLNTDSVHRVFHCNCYYFWPNMRSVMREIYRVMRPGSVMVTTLNLNSLQMTQKKGFLQYGRPDPVKYMTCLENFGFENVHLEYRKDPGTGDPFQVIFAEIKEKPAHDKAMLSDDEDDELEREEMLKDDKVCLKNLTDKQMVS</sequence>
<dbReference type="PANTHER" id="PTHR44068:SF1">
    <property type="entry name" value="HYPOTHETICAL LOC100005854"/>
    <property type="match status" value="1"/>
</dbReference>
<gene>
    <name evidence="5" type="primary">LOC101846644</name>
</gene>
<dbReference type="GO" id="GO:0032259">
    <property type="term" value="P:methylation"/>
    <property type="evidence" value="ECO:0007669"/>
    <property type="project" value="UniProtKB-KW"/>
</dbReference>
<keyword evidence="5" id="KW-0489">Methyltransferase</keyword>
<evidence type="ECO:0000256" key="1">
    <source>
        <dbReference type="ARBA" id="ARBA00022679"/>
    </source>
</evidence>